<keyword evidence="1" id="KW-1133">Transmembrane helix</keyword>
<dbReference type="EMBL" id="JAFCMP010000514">
    <property type="protein sequence ID" value="KAG5178636.1"/>
    <property type="molecule type" value="Genomic_DNA"/>
</dbReference>
<accession>A0A835YNE6</accession>
<reference evidence="2" key="1">
    <citation type="submission" date="2021-02" db="EMBL/GenBank/DDBJ databases">
        <title>First Annotated Genome of the Yellow-green Alga Tribonema minus.</title>
        <authorList>
            <person name="Mahan K.M."/>
        </authorList>
    </citation>
    <scope>NUCLEOTIDE SEQUENCE</scope>
    <source>
        <strain evidence="2">UTEX B ZZ1240</strain>
    </source>
</reference>
<gene>
    <name evidence="2" type="ORF">JKP88DRAFT_346917</name>
</gene>
<organism evidence="2 3">
    <name type="scientific">Tribonema minus</name>
    <dbReference type="NCBI Taxonomy" id="303371"/>
    <lineage>
        <taxon>Eukaryota</taxon>
        <taxon>Sar</taxon>
        <taxon>Stramenopiles</taxon>
        <taxon>Ochrophyta</taxon>
        <taxon>PX clade</taxon>
        <taxon>Xanthophyceae</taxon>
        <taxon>Tribonematales</taxon>
        <taxon>Tribonemataceae</taxon>
        <taxon>Tribonema</taxon>
    </lineage>
</organism>
<feature type="transmembrane region" description="Helical" evidence="1">
    <location>
        <begin position="20"/>
        <end position="42"/>
    </location>
</feature>
<proteinExistence type="predicted"/>
<dbReference type="AlphaFoldDB" id="A0A835YNE6"/>
<keyword evidence="3" id="KW-1185">Reference proteome</keyword>
<evidence type="ECO:0000313" key="3">
    <source>
        <dbReference type="Proteomes" id="UP000664859"/>
    </source>
</evidence>
<keyword evidence="1" id="KW-0812">Transmembrane</keyword>
<keyword evidence="1" id="KW-0472">Membrane</keyword>
<evidence type="ECO:0000256" key="1">
    <source>
        <dbReference type="SAM" id="Phobius"/>
    </source>
</evidence>
<sequence length="142" mass="16234">MLEQLLLPPPLLPPEQVRRAPPLLLPLLPLLMLLVLVLLLLLPVRRAPPLLLPLVPPVLPPRPLIQRQLRRVLPEWLRHKRGLPLMQLPLPERVRRRTLPVPESMRQDRKLEAAAGAISCWLHVTWAFTSNITGRAIIMAQL</sequence>
<protein>
    <submittedName>
        <fullName evidence="2">Uncharacterized protein</fullName>
    </submittedName>
</protein>
<evidence type="ECO:0000313" key="2">
    <source>
        <dbReference type="EMBL" id="KAG5178636.1"/>
    </source>
</evidence>
<dbReference type="Proteomes" id="UP000664859">
    <property type="component" value="Unassembled WGS sequence"/>
</dbReference>
<name>A0A835YNE6_9STRA</name>
<comment type="caution">
    <text evidence="2">The sequence shown here is derived from an EMBL/GenBank/DDBJ whole genome shotgun (WGS) entry which is preliminary data.</text>
</comment>